<dbReference type="PANTHER" id="PTHR33988">
    <property type="entry name" value="ENDORIBONUCLEASE MAZF-RELATED"/>
    <property type="match status" value="1"/>
</dbReference>
<gene>
    <name evidence="1" type="ORF">MNB_SV-4-427</name>
</gene>
<dbReference type="InterPro" id="IPR003477">
    <property type="entry name" value="PemK-like"/>
</dbReference>
<reference evidence="1" key="1">
    <citation type="submission" date="2016-10" db="EMBL/GenBank/DDBJ databases">
        <authorList>
            <person name="de Groot N.N."/>
        </authorList>
    </citation>
    <scope>NUCLEOTIDE SEQUENCE</scope>
</reference>
<organism evidence="1">
    <name type="scientific">hydrothermal vent metagenome</name>
    <dbReference type="NCBI Taxonomy" id="652676"/>
    <lineage>
        <taxon>unclassified sequences</taxon>
        <taxon>metagenomes</taxon>
        <taxon>ecological metagenomes</taxon>
    </lineage>
</organism>
<dbReference type="GO" id="GO:0003677">
    <property type="term" value="F:DNA binding"/>
    <property type="evidence" value="ECO:0007669"/>
    <property type="project" value="InterPro"/>
</dbReference>
<sequence>MMGRHMHIEQAQVWLIEFYPNVGSEIAKRRPGLVVSHDAIGRLPLKTVVPITDWKEQYEDYPWMVKVKHHSSNGLEKLSAIDCFQIKNLSHERFVEKLGKVDADLLQKVHTTIVKTLNPMYAIR</sequence>
<name>A0A1W1EAA3_9ZZZZ</name>
<protein>
    <submittedName>
        <fullName evidence="1">Death on curing protein, Doc toxin</fullName>
    </submittedName>
</protein>
<accession>A0A1W1EAA3</accession>
<dbReference type="AlphaFoldDB" id="A0A1W1EAA3"/>
<dbReference type="GO" id="GO:0004521">
    <property type="term" value="F:RNA endonuclease activity"/>
    <property type="evidence" value="ECO:0007669"/>
    <property type="project" value="TreeGrafter"/>
</dbReference>
<dbReference type="GO" id="GO:0016075">
    <property type="term" value="P:rRNA catabolic process"/>
    <property type="evidence" value="ECO:0007669"/>
    <property type="project" value="TreeGrafter"/>
</dbReference>
<proteinExistence type="predicted"/>
<dbReference type="EMBL" id="FPIB01000026">
    <property type="protein sequence ID" value="SFV90874.1"/>
    <property type="molecule type" value="Genomic_DNA"/>
</dbReference>
<dbReference type="PIRSF" id="PIRSF033490">
    <property type="entry name" value="MazF"/>
    <property type="match status" value="1"/>
</dbReference>
<dbReference type="InterPro" id="IPR011067">
    <property type="entry name" value="Plasmid_toxin/cell-grow_inhib"/>
</dbReference>
<dbReference type="GO" id="GO:0006402">
    <property type="term" value="P:mRNA catabolic process"/>
    <property type="evidence" value="ECO:0007669"/>
    <property type="project" value="TreeGrafter"/>
</dbReference>
<dbReference type="Pfam" id="PF02452">
    <property type="entry name" value="PemK_toxin"/>
    <property type="match status" value="1"/>
</dbReference>
<dbReference type="Gene3D" id="2.30.30.110">
    <property type="match status" value="1"/>
</dbReference>
<evidence type="ECO:0000313" key="1">
    <source>
        <dbReference type="EMBL" id="SFV90874.1"/>
    </source>
</evidence>
<dbReference type="SUPFAM" id="SSF50118">
    <property type="entry name" value="Cell growth inhibitor/plasmid maintenance toxic component"/>
    <property type="match status" value="1"/>
</dbReference>